<dbReference type="FunFam" id="3.40.640.10:FF:000033">
    <property type="entry name" value="Aspartate aminotransferase"/>
    <property type="match status" value="1"/>
</dbReference>
<dbReference type="AlphaFoldDB" id="A0A1U9NMI2"/>
<proteinExistence type="inferred from homology"/>
<dbReference type="GO" id="GO:0006520">
    <property type="term" value="P:amino acid metabolic process"/>
    <property type="evidence" value="ECO:0007669"/>
    <property type="project" value="InterPro"/>
</dbReference>
<gene>
    <name evidence="8" type="ORF">STSP2_02185</name>
</gene>
<dbReference type="InterPro" id="IPR015421">
    <property type="entry name" value="PyrdxlP-dep_Trfase_major"/>
</dbReference>
<evidence type="ECO:0000259" key="7">
    <source>
        <dbReference type="Pfam" id="PF00155"/>
    </source>
</evidence>
<evidence type="ECO:0000256" key="3">
    <source>
        <dbReference type="ARBA" id="ARBA00022576"/>
    </source>
</evidence>
<evidence type="ECO:0000256" key="2">
    <source>
        <dbReference type="ARBA" id="ARBA00007441"/>
    </source>
</evidence>
<feature type="domain" description="Aminotransferase class I/classII large" evidence="7">
    <location>
        <begin position="31"/>
        <end position="389"/>
    </location>
</feature>
<dbReference type="STRING" id="1936003.STSP2_02185"/>
<dbReference type="PANTHER" id="PTHR46383:SF1">
    <property type="entry name" value="ASPARTATE AMINOTRANSFERASE"/>
    <property type="match status" value="1"/>
</dbReference>
<accession>A0A1U9NMI2</accession>
<dbReference type="Gene3D" id="3.40.640.10">
    <property type="entry name" value="Type I PLP-dependent aspartate aminotransferase-like (Major domain)"/>
    <property type="match status" value="1"/>
</dbReference>
<dbReference type="EC" id="2.6.1.-" evidence="6"/>
<protein>
    <recommendedName>
        <fullName evidence="6">Aminotransferase</fullName>
        <ecNumber evidence="6">2.6.1.-</ecNumber>
    </recommendedName>
</protein>
<keyword evidence="4 6" id="KW-0808">Transferase</keyword>
<comment type="cofactor">
    <cofactor evidence="1 6">
        <name>pyridoxal 5'-phosphate</name>
        <dbReference type="ChEBI" id="CHEBI:597326"/>
    </cofactor>
</comment>
<dbReference type="GO" id="GO:0030170">
    <property type="term" value="F:pyridoxal phosphate binding"/>
    <property type="evidence" value="ECO:0007669"/>
    <property type="project" value="InterPro"/>
</dbReference>
<dbReference type="SUPFAM" id="SSF53383">
    <property type="entry name" value="PLP-dependent transferases"/>
    <property type="match status" value="1"/>
</dbReference>
<dbReference type="PROSITE" id="PS00105">
    <property type="entry name" value="AA_TRANSFER_CLASS_1"/>
    <property type="match status" value="1"/>
</dbReference>
<dbReference type="KEGG" id="alus:STSP2_02185"/>
<evidence type="ECO:0000313" key="9">
    <source>
        <dbReference type="Proteomes" id="UP000189674"/>
    </source>
</evidence>
<evidence type="ECO:0000256" key="5">
    <source>
        <dbReference type="ARBA" id="ARBA00022898"/>
    </source>
</evidence>
<reference evidence="9" key="1">
    <citation type="submission" date="2017-02" db="EMBL/GenBank/DDBJ databases">
        <title>Comparative genomics and description of representatives of a novel lineage of planctomycetes thriving in anoxic sediments.</title>
        <authorList>
            <person name="Spring S."/>
            <person name="Bunk B."/>
            <person name="Sproer C."/>
        </authorList>
    </citation>
    <scope>NUCLEOTIDE SEQUENCE [LARGE SCALE GENOMIC DNA]</scope>
    <source>
        <strain evidence="9">ST-NAGAB-D1</strain>
    </source>
</reference>
<dbReference type="InterPro" id="IPR015424">
    <property type="entry name" value="PyrdxlP-dep_Trfase"/>
</dbReference>
<dbReference type="Pfam" id="PF00155">
    <property type="entry name" value="Aminotran_1_2"/>
    <property type="match status" value="1"/>
</dbReference>
<evidence type="ECO:0000313" key="8">
    <source>
        <dbReference type="EMBL" id="AQT69007.1"/>
    </source>
</evidence>
<comment type="similarity">
    <text evidence="2 6">Belongs to the class-I pyridoxal-phosphate-dependent aminotransferase family.</text>
</comment>
<name>A0A1U9NMI2_9BACT</name>
<dbReference type="PANTHER" id="PTHR46383">
    <property type="entry name" value="ASPARTATE AMINOTRANSFERASE"/>
    <property type="match status" value="1"/>
</dbReference>
<dbReference type="Gene3D" id="3.90.1150.10">
    <property type="entry name" value="Aspartate Aminotransferase, domain 1"/>
    <property type="match status" value="1"/>
</dbReference>
<dbReference type="InterPro" id="IPR050596">
    <property type="entry name" value="AspAT/PAT-like"/>
</dbReference>
<organism evidence="8 9">
    <name type="scientific">Anaerohalosphaera lusitana</name>
    <dbReference type="NCBI Taxonomy" id="1936003"/>
    <lineage>
        <taxon>Bacteria</taxon>
        <taxon>Pseudomonadati</taxon>
        <taxon>Planctomycetota</taxon>
        <taxon>Phycisphaerae</taxon>
        <taxon>Sedimentisphaerales</taxon>
        <taxon>Anaerohalosphaeraceae</taxon>
        <taxon>Anaerohalosphaera</taxon>
    </lineage>
</organism>
<dbReference type="InterPro" id="IPR015422">
    <property type="entry name" value="PyrdxlP-dep_Trfase_small"/>
</dbReference>
<evidence type="ECO:0000256" key="6">
    <source>
        <dbReference type="RuleBase" id="RU000481"/>
    </source>
</evidence>
<dbReference type="GO" id="GO:0008483">
    <property type="term" value="F:transaminase activity"/>
    <property type="evidence" value="ECO:0007669"/>
    <property type="project" value="UniProtKB-KW"/>
</dbReference>
<evidence type="ECO:0000256" key="4">
    <source>
        <dbReference type="ARBA" id="ARBA00022679"/>
    </source>
</evidence>
<dbReference type="EMBL" id="CP019791">
    <property type="protein sequence ID" value="AQT69007.1"/>
    <property type="molecule type" value="Genomic_DNA"/>
</dbReference>
<dbReference type="InterPro" id="IPR004839">
    <property type="entry name" value="Aminotransferase_I/II_large"/>
</dbReference>
<evidence type="ECO:0000256" key="1">
    <source>
        <dbReference type="ARBA" id="ARBA00001933"/>
    </source>
</evidence>
<dbReference type="RefSeq" id="WP_146662472.1">
    <property type="nucleotide sequence ID" value="NZ_CP019791.1"/>
</dbReference>
<sequence>MKVSKRAQSVPPSATIAVTSRAKEMAAEGIDVVSFAAGEPDFDTPNFIKTAAIEAINAGKTGYTAANGILKLRNAIAEKLASDNELDYTPDQIIVNIGAKHSVYTALQAVIDPGDDVLLPAPYWVTYPEAVKLAGGKVKVIHTEKENSYKLTPELLESSITDRTALLILNSPNNPGGFSYTPQEFADLAEVLEDTDVMVLSDEIYEKLVYGGTKFVSFAAVSDDAYERTLTINGFSKAFAMTGWRLGYTAGPLSAIRAMGRLQSHMTSNAVTFVQEAALAALADKTGTVESMRVEFEKRGNYMAKRLNELPGIQCHQPTGAFYCFPDVSSLYGRTMGQAPVKDSMSFAQVLLEQANVAVVPGEPFGCPDNVRLSFACSTEQIEKGLDRIEKWLSS</sequence>
<dbReference type="Proteomes" id="UP000189674">
    <property type="component" value="Chromosome"/>
</dbReference>
<keyword evidence="5" id="KW-0663">Pyridoxal phosphate</keyword>
<dbReference type="InterPro" id="IPR004838">
    <property type="entry name" value="NHTrfase_class1_PyrdxlP-BS"/>
</dbReference>
<keyword evidence="9" id="KW-1185">Reference proteome</keyword>
<dbReference type="OrthoDB" id="231967at2"/>
<dbReference type="CDD" id="cd00609">
    <property type="entry name" value="AAT_like"/>
    <property type="match status" value="1"/>
</dbReference>
<keyword evidence="3 6" id="KW-0032">Aminotransferase</keyword>